<evidence type="ECO:0000313" key="10">
    <source>
        <dbReference type="EMBL" id="CAF1244653.1"/>
    </source>
</evidence>
<evidence type="ECO:0000256" key="6">
    <source>
        <dbReference type="ARBA" id="ARBA00036164"/>
    </source>
</evidence>
<dbReference type="GO" id="GO:0005634">
    <property type="term" value="C:nucleus"/>
    <property type="evidence" value="ECO:0007669"/>
    <property type="project" value="TreeGrafter"/>
</dbReference>
<dbReference type="EC" id="2.7.-.-" evidence="8"/>
<evidence type="ECO:0000313" key="9">
    <source>
        <dbReference type="EMBL" id="CAF1235542.1"/>
    </source>
</evidence>
<keyword evidence="5" id="KW-0067">ATP-binding</keyword>
<dbReference type="AlphaFoldDB" id="A0A814ZL35"/>
<evidence type="ECO:0000256" key="8">
    <source>
        <dbReference type="RuleBase" id="RU363090"/>
    </source>
</evidence>
<dbReference type="InterPro" id="IPR038286">
    <property type="entry name" value="IPK_sf"/>
</dbReference>
<dbReference type="Proteomes" id="UP000663828">
    <property type="component" value="Unassembled WGS sequence"/>
</dbReference>
<dbReference type="GO" id="GO:0032958">
    <property type="term" value="P:inositol phosphate biosynthetic process"/>
    <property type="evidence" value="ECO:0007669"/>
    <property type="project" value="InterPro"/>
</dbReference>
<dbReference type="PANTHER" id="PTHR12400:SF51">
    <property type="entry name" value="INOSITOL POLYPHOSPHATE MULTIKINASE"/>
    <property type="match status" value="1"/>
</dbReference>
<dbReference type="Pfam" id="PF03770">
    <property type="entry name" value="IPK"/>
    <property type="match status" value="1"/>
</dbReference>
<name>A0A814ZL35_ADIRI</name>
<dbReference type="PANTHER" id="PTHR12400">
    <property type="entry name" value="INOSITOL POLYPHOSPHATE KINASE"/>
    <property type="match status" value="1"/>
</dbReference>
<comment type="catalytic activity">
    <reaction evidence="6">
        <text>1D-myo-inositol 1,4,5-trisphosphate + 2 ATP = 1D-myo-inositol 1,3,4,5,6-pentakisphosphate + 2 ADP + 2 H(+)</text>
        <dbReference type="Rhea" id="RHEA:32359"/>
        <dbReference type="ChEBI" id="CHEBI:15378"/>
        <dbReference type="ChEBI" id="CHEBI:30616"/>
        <dbReference type="ChEBI" id="CHEBI:57733"/>
        <dbReference type="ChEBI" id="CHEBI:203600"/>
        <dbReference type="ChEBI" id="CHEBI:456216"/>
        <dbReference type="EC" id="2.7.1.151"/>
    </reaction>
</comment>
<comment type="caution">
    <text evidence="10">The sequence shown here is derived from an EMBL/GenBank/DDBJ whole genome shotgun (WGS) entry which is preliminary data.</text>
</comment>
<dbReference type="GO" id="GO:0005737">
    <property type="term" value="C:cytoplasm"/>
    <property type="evidence" value="ECO:0007669"/>
    <property type="project" value="TreeGrafter"/>
</dbReference>
<evidence type="ECO:0000313" key="11">
    <source>
        <dbReference type="Proteomes" id="UP000663828"/>
    </source>
</evidence>
<keyword evidence="3" id="KW-0547">Nucleotide-binding</keyword>
<gene>
    <name evidence="9" type="ORF">EDS130_LOCUS27169</name>
    <name evidence="10" type="ORF">XAT740_LOCUS25925</name>
</gene>
<dbReference type="Proteomes" id="UP000663852">
    <property type="component" value="Unassembled WGS sequence"/>
</dbReference>
<evidence type="ECO:0000256" key="2">
    <source>
        <dbReference type="ARBA" id="ARBA00022679"/>
    </source>
</evidence>
<evidence type="ECO:0000256" key="3">
    <source>
        <dbReference type="ARBA" id="ARBA00022741"/>
    </source>
</evidence>
<dbReference type="Pfam" id="PF10203">
    <property type="entry name" value="Pet191_N"/>
    <property type="match status" value="1"/>
</dbReference>
<reference evidence="10" key="1">
    <citation type="submission" date="2021-02" db="EMBL/GenBank/DDBJ databases">
        <authorList>
            <person name="Nowell W R."/>
        </authorList>
    </citation>
    <scope>NUCLEOTIDE SEQUENCE</scope>
</reference>
<dbReference type="OrthoDB" id="338650at2759"/>
<comment type="similarity">
    <text evidence="1 8">Belongs to the inositol phosphokinase (IPK) family.</text>
</comment>
<evidence type="ECO:0000256" key="7">
    <source>
        <dbReference type="ARBA" id="ARBA00036525"/>
    </source>
</evidence>
<dbReference type="GO" id="GO:0005524">
    <property type="term" value="F:ATP binding"/>
    <property type="evidence" value="ECO:0007669"/>
    <property type="project" value="UniProtKB-KW"/>
</dbReference>
<evidence type="ECO:0000256" key="1">
    <source>
        <dbReference type="ARBA" id="ARBA00007374"/>
    </source>
</evidence>
<keyword evidence="4 8" id="KW-0418">Kinase</keyword>
<dbReference type="InterPro" id="IPR005522">
    <property type="entry name" value="IPK"/>
</dbReference>
<dbReference type="GO" id="GO:0051765">
    <property type="term" value="F:inositol tetrakisphosphate kinase activity"/>
    <property type="evidence" value="ECO:0007669"/>
    <property type="project" value="TreeGrafter"/>
</dbReference>
<proteinExistence type="inferred from homology"/>
<dbReference type="GO" id="GO:0008440">
    <property type="term" value="F:inositol-1,4,5-trisphosphate 3-kinase activity"/>
    <property type="evidence" value="ECO:0007669"/>
    <property type="project" value="TreeGrafter"/>
</dbReference>
<dbReference type="SUPFAM" id="SSF56104">
    <property type="entry name" value="SAICAR synthase-like"/>
    <property type="match status" value="1"/>
</dbReference>
<comment type="catalytic activity">
    <reaction evidence="7">
        <text>1D-myo-inositol 1,3,4,6-tetrakisphosphate + ATP = 1D-myo-inositol 1,3,4,5,6-pentakisphosphate + ADP + H(+)</text>
        <dbReference type="Rhea" id="RHEA:12717"/>
        <dbReference type="ChEBI" id="CHEBI:15378"/>
        <dbReference type="ChEBI" id="CHEBI:30616"/>
        <dbReference type="ChEBI" id="CHEBI:57660"/>
        <dbReference type="ChEBI" id="CHEBI:57733"/>
        <dbReference type="ChEBI" id="CHEBI:456216"/>
        <dbReference type="EC" id="2.7.1.140"/>
    </reaction>
</comment>
<dbReference type="Gene3D" id="3.30.470.160">
    <property type="entry name" value="Inositol polyphosphate kinase"/>
    <property type="match status" value="1"/>
</dbReference>
<protein>
    <recommendedName>
        <fullName evidence="8">Kinase</fullName>
        <ecNumber evidence="8">2.7.-.-</ecNumber>
    </recommendedName>
</protein>
<sequence length="377" mass="43610">MMTLPQLPPGTEPLVHQVAGHFYGRSKTKFGLLQRCSNGNVLKPLLNPPRGPREHKFYTHIFSANASSELRALQPFLPQLLGTYEFDGMTYLELENAIRPYQCPCVIDIKLGRITYDQEATPEKIERQIAKFEPAAEIGFQLLGWKSYQQSDNSYIYHDKKCSRSLTKDEVLHGLAHFFGAPERNIRGIVHKVLDRLYDLERIMVKQFEFVFIASSLLIIYEGKAQDSEAKADVRLVDFAHVFPSSSKNEPDENFLFGLRHCIKYLKMLLDENFHYTTIAKLDHETNSPSSTSDYDLEEQQKKPHAACDLLRYDLKMCLLASDCCKLGHTPKECLSNEKLREFVPEECRRLAYTFFECKRSMIDMRARFRGRKGEIY</sequence>
<organism evidence="10 11">
    <name type="scientific">Adineta ricciae</name>
    <name type="common">Rotifer</name>
    <dbReference type="NCBI Taxonomy" id="249248"/>
    <lineage>
        <taxon>Eukaryota</taxon>
        <taxon>Metazoa</taxon>
        <taxon>Spiralia</taxon>
        <taxon>Gnathifera</taxon>
        <taxon>Rotifera</taxon>
        <taxon>Eurotatoria</taxon>
        <taxon>Bdelloidea</taxon>
        <taxon>Adinetida</taxon>
        <taxon>Adinetidae</taxon>
        <taxon>Adineta</taxon>
    </lineage>
</organism>
<keyword evidence="2 8" id="KW-0808">Transferase</keyword>
<evidence type="ECO:0000256" key="5">
    <source>
        <dbReference type="ARBA" id="ARBA00022840"/>
    </source>
</evidence>
<evidence type="ECO:0000256" key="4">
    <source>
        <dbReference type="ARBA" id="ARBA00022777"/>
    </source>
</evidence>
<dbReference type="EMBL" id="CAJNOJ010000169">
    <property type="protein sequence ID" value="CAF1235542.1"/>
    <property type="molecule type" value="Genomic_DNA"/>
</dbReference>
<keyword evidence="11" id="KW-1185">Reference proteome</keyword>
<dbReference type="EMBL" id="CAJNOR010002078">
    <property type="protein sequence ID" value="CAF1244653.1"/>
    <property type="molecule type" value="Genomic_DNA"/>
</dbReference>
<dbReference type="InterPro" id="IPR018793">
    <property type="entry name" value="Cyt_c_oxidase_assmbl_Pet191"/>
</dbReference>
<accession>A0A814ZL35</accession>